<reference evidence="2" key="2">
    <citation type="journal article" date="2015" name="Data Brief">
        <title>Shoot transcriptome of the giant reed, Arundo donax.</title>
        <authorList>
            <person name="Barrero R.A."/>
            <person name="Guerrero F.D."/>
            <person name="Moolhuijzen P."/>
            <person name="Goolsby J.A."/>
            <person name="Tidwell J."/>
            <person name="Bellgard S.E."/>
            <person name="Bellgard M.I."/>
        </authorList>
    </citation>
    <scope>NUCLEOTIDE SEQUENCE</scope>
    <source>
        <tissue evidence="2">Shoot tissue taken approximately 20 cm above the soil surface</tissue>
    </source>
</reference>
<reference evidence="2" key="1">
    <citation type="submission" date="2014-09" db="EMBL/GenBank/DDBJ databases">
        <authorList>
            <person name="Magalhaes I.L.F."/>
            <person name="Oliveira U."/>
            <person name="Santos F.R."/>
            <person name="Vidigal T.H.D.A."/>
            <person name="Brescovit A.D."/>
            <person name="Santos A.J."/>
        </authorList>
    </citation>
    <scope>NUCLEOTIDE SEQUENCE</scope>
    <source>
        <tissue evidence="2">Shoot tissue taken approximately 20 cm above the soil surface</tissue>
    </source>
</reference>
<accession>A0A0A8ZLU9</accession>
<sequence length="30" mass="3139">MSFLGVAVQRPRRAEAVGSSRPTSPPSALI</sequence>
<feature type="region of interest" description="Disordered" evidence="1">
    <location>
        <begin position="1"/>
        <end position="30"/>
    </location>
</feature>
<organism evidence="2">
    <name type="scientific">Arundo donax</name>
    <name type="common">Giant reed</name>
    <name type="synonym">Donax arundinaceus</name>
    <dbReference type="NCBI Taxonomy" id="35708"/>
    <lineage>
        <taxon>Eukaryota</taxon>
        <taxon>Viridiplantae</taxon>
        <taxon>Streptophyta</taxon>
        <taxon>Embryophyta</taxon>
        <taxon>Tracheophyta</taxon>
        <taxon>Spermatophyta</taxon>
        <taxon>Magnoliopsida</taxon>
        <taxon>Liliopsida</taxon>
        <taxon>Poales</taxon>
        <taxon>Poaceae</taxon>
        <taxon>PACMAD clade</taxon>
        <taxon>Arundinoideae</taxon>
        <taxon>Arundineae</taxon>
        <taxon>Arundo</taxon>
    </lineage>
</organism>
<dbReference type="EMBL" id="GBRH01259267">
    <property type="protein sequence ID" value="JAD38628.1"/>
    <property type="molecule type" value="Transcribed_RNA"/>
</dbReference>
<evidence type="ECO:0000256" key="1">
    <source>
        <dbReference type="SAM" id="MobiDB-lite"/>
    </source>
</evidence>
<protein>
    <submittedName>
        <fullName evidence="2">Uncharacterized protein</fullName>
    </submittedName>
</protein>
<evidence type="ECO:0000313" key="2">
    <source>
        <dbReference type="EMBL" id="JAD38628.1"/>
    </source>
</evidence>
<name>A0A0A8ZLU9_ARUDO</name>
<dbReference type="AlphaFoldDB" id="A0A0A8ZLU9"/>
<proteinExistence type="predicted"/>